<gene>
    <name evidence="1" type="ORF">NCTC10038_03097</name>
</gene>
<dbReference type="Proteomes" id="UP000248640">
    <property type="component" value="Chromosome 1"/>
</dbReference>
<evidence type="ECO:0000313" key="1">
    <source>
        <dbReference type="EMBL" id="SQF91671.1"/>
    </source>
</evidence>
<accession>A0A8B4I8A7</accession>
<name>A0A8B4I8A7_PSEFL</name>
<evidence type="ECO:0000313" key="2">
    <source>
        <dbReference type="Proteomes" id="UP000248640"/>
    </source>
</evidence>
<dbReference type="EMBL" id="LS483372">
    <property type="protein sequence ID" value="SQF91671.1"/>
    <property type="molecule type" value="Genomic_DNA"/>
</dbReference>
<organism evidence="1 2">
    <name type="scientific">Pseudomonas fluorescens</name>
    <dbReference type="NCBI Taxonomy" id="294"/>
    <lineage>
        <taxon>Bacteria</taxon>
        <taxon>Pseudomonadati</taxon>
        <taxon>Pseudomonadota</taxon>
        <taxon>Gammaproteobacteria</taxon>
        <taxon>Pseudomonadales</taxon>
        <taxon>Pseudomonadaceae</taxon>
        <taxon>Pseudomonas</taxon>
    </lineage>
</organism>
<reference evidence="1 2" key="1">
    <citation type="submission" date="2018-06" db="EMBL/GenBank/DDBJ databases">
        <authorList>
            <consortium name="Pathogen Informatics"/>
            <person name="Doyle S."/>
        </authorList>
    </citation>
    <scope>NUCLEOTIDE SEQUENCE [LARGE SCALE GENOMIC DNA]</scope>
    <source>
        <strain evidence="1 2">NCTC10038</strain>
    </source>
</reference>
<protein>
    <submittedName>
        <fullName evidence="1">Uncharacterized protein</fullName>
    </submittedName>
</protein>
<proteinExistence type="predicted"/>
<dbReference type="AlphaFoldDB" id="A0A8B4I8A7"/>
<sequence length="39" mass="4340">MGIKMSQARDQNGHFWDAETYQKGLGAEPLAVGINLCWC</sequence>